<dbReference type="CDD" id="cd14745">
    <property type="entry name" value="GH66"/>
    <property type="match status" value="1"/>
</dbReference>
<dbReference type="PROSITE" id="PS51257">
    <property type="entry name" value="PROKAR_LIPOPROTEIN"/>
    <property type="match status" value="1"/>
</dbReference>
<dbReference type="STRING" id="1314751.GCA_001591425_02025"/>
<evidence type="ECO:0000256" key="3">
    <source>
        <dbReference type="SAM" id="SignalP"/>
    </source>
</evidence>
<dbReference type="Gene3D" id="2.60.40.1180">
    <property type="entry name" value="Golgi alpha-mannosidase II"/>
    <property type="match status" value="1"/>
</dbReference>
<dbReference type="Pfam" id="PF13199">
    <property type="entry name" value="Glyco_hydro_66"/>
    <property type="match status" value="1"/>
</dbReference>
<dbReference type="RefSeq" id="WP_066415481.1">
    <property type="nucleotide sequence ID" value="NZ_CP018866.1"/>
</dbReference>
<accession>A0A223KVJ9</accession>
<dbReference type="EMBL" id="CP018866">
    <property type="protein sequence ID" value="AST93427.1"/>
    <property type="molecule type" value="Genomic_DNA"/>
</dbReference>
<dbReference type="KEGG" id="bcoh:BC6307_20240"/>
<dbReference type="InterPro" id="IPR025092">
    <property type="entry name" value="Glyco_hydro_66"/>
</dbReference>
<organism evidence="4 5">
    <name type="scientific">Sutcliffiella cohnii</name>
    <dbReference type="NCBI Taxonomy" id="33932"/>
    <lineage>
        <taxon>Bacteria</taxon>
        <taxon>Bacillati</taxon>
        <taxon>Bacillota</taxon>
        <taxon>Bacilli</taxon>
        <taxon>Bacillales</taxon>
        <taxon>Bacillaceae</taxon>
        <taxon>Sutcliffiella</taxon>
    </lineage>
</organism>
<dbReference type="AlphaFoldDB" id="A0A223KVJ9"/>
<proteinExistence type="inferred from homology"/>
<name>A0A223KVJ9_9BACI</name>
<feature type="signal peptide" evidence="3">
    <location>
        <begin position="1"/>
        <end position="21"/>
    </location>
</feature>
<reference evidence="4 5" key="1">
    <citation type="submission" date="2016-12" db="EMBL/GenBank/DDBJ databases">
        <title>The whole genome sequencing and assembly of Bacillus cohnii DSM 6307T strain.</title>
        <authorList>
            <person name="Lee Y.-J."/>
            <person name="Yi H."/>
            <person name="Bahn Y.-S."/>
            <person name="Kim J.F."/>
            <person name="Lee D.-W."/>
        </authorList>
    </citation>
    <scope>NUCLEOTIDE SEQUENCE [LARGE SCALE GENOMIC DNA]</scope>
    <source>
        <strain evidence="4 5">DSM 6307</strain>
    </source>
</reference>
<dbReference type="Gene3D" id="3.20.20.80">
    <property type="entry name" value="Glycosidases"/>
    <property type="match status" value="1"/>
</dbReference>
<evidence type="ECO:0008006" key="6">
    <source>
        <dbReference type="Google" id="ProtNLM"/>
    </source>
</evidence>
<dbReference type="InterPro" id="IPR013780">
    <property type="entry name" value="Glyco_hydro_b"/>
</dbReference>
<dbReference type="Gene3D" id="2.60.40.10">
    <property type="entry name" value="Immunoglobulins"/>
    <property type="match status" value="1"/>
</dbReference>
<sequence>MRKKFASLFIATLLIISVMTGCTKTTSAPFQSDSVKKGDYLIYVTTDKAAYEPGDKVTFTLTLNEQIEEGTLLVRYVHLNEVVEEEEITLTGEDAVTWDWIAKEDDFKGYMVEVYMKDKKTIVDHYNIAVDVSSDWTKFPRYGYLADFYELAKEEQQGVIDKLNRFHINGLQFYDWQYKHERPLKLENGKVADTWLDIANREVSRETVENYIAMALEKNMKAMNYNLLFGAYENYEEEGVKKEWGIYRDPLLENQDKHPLPESWASDIFLMNPANEEWQDFIINAEKEVFQHLAFDGWHVDQLGDRGALWDGEGNRLDLSTTYVPFLQKAKEELQVDLVMNAVSQYAVGYIASQAPVSFLYSELWDSHQTFSSLKDVIDQNYRYSNNELNTVLAAYMNYDLSDSMGEFNTPGVLLTNAVIFAAGGAHLELGENMLSKEYFPHKKLSISDELNNQLIHYYDFSVAYQNLLRDGAIELSKEITISNEDIDASERAERGKVWSYAKEKDNKEIIQFINMTDATSLDWRDNDGSQVEPAVKENLNVTAETNGKVEKVWIASPDFFAGSAVELEFKQKGDEIQFTIPHLKYWDMVVIEYK</sequence>
<keyword evidence="5" id="KW-1185">Reference proteome</keyword>
<keyword evidence="2 3" id="KW-0732">Signal</keyword>
<comment type="similarity">
    <text evidence="1">Belongs to the glycosyl hydrolase 66 family.</text>
</comment>
<dbReference type="Proteomes" id="UP000215224">
    <property type="component" value="Chromosome"/>
</dbReference>
<gene>
    <name evidence="4" type="ORF">BC6307_20240</name>
</gene>
<evidence type="ECO:0000313" key="4">
    <source>
        <dbReference type="EMBL" id="AST93427.1"/>
    </source>
</evidence>
<feature type="chain" id="PRO_5038838149" description="Cycloisomaltooligosaccharide glucanotransferase" evidence="3">
    <location>
        <begin position="22"/>
        <end position="595"/>
    </location>
</feature>
<dbReference type="InterPro" id="IPR013783">
    <property type="entry name" value="Ig-like_fold"/>
</dbReference>
<evidence type="ECO:0000256" key="2">
    <source>
        <dbReference type="ARBA" id="ARBA00022729"/>
    </source>
</evidence>
<protein>
    <recommendedName>
        <fullName evidence="6">Cycloisomaltooligosaccharide glucanotransferase</fullName>
    </recommendedName>
</protein>
<evidence type="ECO:0000313" key="5">
    <source>
        <dbReference type="Proteomes" id="UP000215224"/>
    </source>
</evidence>
<evidence type="ECO:0000256" key="1">
    <source>
        <dbReference type="ARBA" id="ARBA00010837"/>
    </source>
</evidence>